<dbReference type="Proteomes" id="UP001273166">
    <property type="component" value="Unassembled WGS sequence"/>
</dbReference>
<evidence type="ECO:0000313" key="1">
    <source>
        <dbReference type="EMBL" id="KAK3303820.1"/>
    </source>
</evidence>
<keyword evidence="2" id="KW-1185">Reference proteome</keyword>
<reference evidence="1" key="2">
    <citation type="submission" date="2023-06" db="EMBL/GenBank/DDBJ databases">
        <authorList>
            <consortium name="Lawrence Berkeley National Laboratory"/>
            <person name="Mondo S.J."/>
            <person name="Hensen N."/>
            <person name="Bonometti L."/>
            <person name="Westerberg I."/>
            <person name="Brannstrom I.O."/>
            <person name="Guillou S."/>
            <person name="Cros-Aarteil S."/>
            <person name="Calhoun S."/>
            <person name="Haridas S."/>
            <person name="Kuo A."/>
            <person name="Pangilinan J."/>
            <person name="Riley R."/>
            <person name="Labutti K."/>
            <person name="Andreopoulos B."/>
            <person name="Lipzen A."/>
            <person name="Chen C."/>
            <person name="Yanf M."/>
            <person name="Daum C."/>
            <person name="Ng V."/>
            <person name="Clum A."/>
            <person name="Steindorff A."/>
            <person name="Ohm R."/>
            <person name="Martin F."/>
            <person name="Silar P."/>
            <person name="Natvig D."/>
            <person name="Lalanne C."/>
            <person name="Gautier V."/>
            <person name="Ament-Velasquez S.L."/>
            <person name="Kruys A."/>
            <person name="Hutchinson M.I."/>
            <person name="Powell A.J."/>
            <person name="Barry K."/>
            <person name="Miller A.N."/>
            <person name="Grigoriev I.V."/>
            <person name="Debuchy R."/>
            <person name="Gladieux P."/>
            <person name="Thoren M.H."/>
            <person name="Johannesson H."/>
        </authorList>
    </citation>
    <scope>NUCLEOTIDE SEQUENCE</scope>
    <source>
        <strain evidence="1">CBS 333.67</strain>
    </source>
</reference>
<dbReference type="GeneID" id="87889882"/>
<evidence type="ECO:0000313" key="2">
    <source>
        <dbReference type="Proteomes" id="UP001273166"/>
    </source>
</evidence>
<dbReference type="RefSeq" id="XP_062719600.1">
    <property type="nucleotide sequence ID" value="XM_062871053.1"/>
</dbReference>
<organism evidence="1 2">
    <name type="scientific">Chaetomium strumarium</name>
    <dbReference type="NCBI Taxonomy" id="1170767"/>
    <lineage>
        <taxon>Eukaryota</taxon>
        <taxon>Fungi</taxon>
        <taxon>Dikarya</taxon>
        <taxon>Ascomycota</taxon>
        <taxon>Pezizomycotina</taxon>
        <taxon>Sordariomycetes</taxon>
        <taxon>Sordariomycetidae</taxon>
        <taxon>Sordariales</taxon>
        <taxon>Chaetomiaceae</taxon>
        <taxon>Chaetomium</taxon>
    </lineage>
</organism>
<gene>
    <name evidence="1" type="ORF">B0T15DRAFT_577077</name>
</gene>
<dbReference type="EMBL" id="JAUDZG010000006">
    <property type="protein sequence ID" value="KAK3303820.1"/>
    <property type="molecule type" value="Genomic_DNA"/>
</dbReference>
<dbReference type="InterPro" id="IPR036770">
    <property type="entry name" value="Ankyrin_rpt-contain_sf"/>
</dbReference>
<dbReference type="SUPFAM" id="SSF48403">
    <property type="entry name" value="Ankyrin repeat"/>
    <property type="match status" value="1"/>
</dbReference>
<reference evidence="1" key="1">
    <citation type="journal article" date="2023" name="Mol. Phylogenet. Evol.">
        <title>Genome-scale phylogeny and comparative genomics of the fungal order Sordariales.</title>
        <authorList>
            <person name="Hensen N."/>
            <person name="Bonometti L."/>
            <person name="Westerberg I."/>
            <person name="Brannstrom I.O."/>
            <person name="Guillou S."/>
            <person name="Cros-Aarteil S."/>
            <person name="Calhoun S."/>
            <person name="Haridas S."/>
            <person name="Kuo A."/>
            <person name="Mondo S."/>
            <person name="Pangilinan J."/>
            <person name="Riley R."/>
            <person name="LaButti K."/>
            <person name="Andreopoulos B."/>
            <person name="Lipzen A."/>
            <person name="Chen C."/>
            <person name="Yan M."/>
            <person name="Daum C."/>
            <person name="Ng V."/>
            <person name="Clum A."/>
            <person name="Steindorff A."/>
            <person name="Ohm R.A."/>
            <person name="Martin F."/>
            <person name="Silar P."/>
            <person name="Natvig D.O."/>
            <person name="Lalanne C."/>
            <person name="Gautier V."/>
            <person name="Ament-Velasquez S.L."/>
            <person name="Kruys A."/>
            <person name="Hutchinson M.I."/>
            <person name="Powell A.J."/>
            <person name="Barry K."/>
            <person name="Miller A.N."/>
            <person name="Grigoriev I.V."/>
            <person name="Debuchy R."/>
            <person name="Gladieux P."/>
            <person name="Hiltunen Thoren M."/>
            <person name="Johannesson H."/>
        </authorList>
    </citation>
    <scope>NUCLEOTIDE SEQUENCE</scope>
    <source>
        <strain evidence="1">CBS 333.67</strain>
    </source>
</reference>
<accession>A0AAJ0GQ23</accession>
<comment type="caution">
    <text evidence="1">The sequence shown here is derived from an EMBL/GenBank/DDBJ whole genome shotgun (WGS) entry which is preliminary data.</text>
</comment>
<proteinExistence type="predicted"/>
<protein>
    <recommendedName>
        <fullName evidence="3">Ankyrin repeat protein</fullName>
    </recommendedName>
</protein>
<dbReference type="AlphaFoldDB" id="A0AAJ0GQ23"/>
<name>A0AAJ0GQ23_9PEZI</name>
<evidence type="ECO:0008006" key="3">
    <source>
        <dbReference type="Google" id="ProtNLM"/>
    </source>
</evidence>
<sequence>MAKQLGMEAALALRVLEADGDGLARKDKARDLISLAMQQLEESSQLANKIRTAAPKWTRGHEKTTKYREAIGWECIGYRRLSLCYAALGSIDANPRTRERMFHKAAKLSGKAARVGSCMSATGSSVLPMCQFFRGHVFLMQESRPGNIGSLREVIDVGADLDVADPEGSTALDHAVLSGDAETKETVLKGLRRQLALSEDDLADRRTEARLRKAHREILQEKLRPVLYEHSKDADCIKDLRRAYAETLAADPEKRALFDHLKFMRYTDFKWFGRLPHSSDGLAQAFVSEHLGGSKDDTNSDALIFFSYRWINQDPDRNTPDGAINTQYRRMIDAAELFLEQNPSVRAERLGVWMDFACVDQDNPATGVSALPIVTLCDAVFSLVDDMYYERAGCCVEAKMISELTPERRFPAPFFYQVQTVHRWYEHIPAPEPSGHGGQKWILQPARRGGLPLRNKKLTFERDRPKTVLKNLKSLCGSG</sequence>